<dbReference type="RefSeq" id="WP_004973255.1">
    <property type="nucleotide sequence ID" value="NZ_AP031566.1"/>
</dbReference>
<evidence type="ECO:0000256" key="2">
    <source>
        <dbReference type="ARBA" id="ARBA00007928"/>
    </source>
</evidence>
<dbReference type="PANTHER" id="PTHR30086:SF15">
    <property type="entry name" value="LEUCINE EFFLUX PROTEIN"/>
    <property type="match status" value="1"/>
</dbReference>
<dbReference type="GO" id="GO:0005886">
    <property type="term" value="C:plasma membrane"/>
    <property type="evidence" value="ECO:0007669"/>
    <property type="project" value="UniProtKB-SubCell"/>
</dbReference>
<evidence type="ECO:0000256" key="4">
    <source>
        <dbReference type="ARBA" id="ARBA00022692"/>
    </source>
</evidence>
<reference evidence="10" key="1">
    <citation type="submission" date="2019-11" db="EMBL/GenBank/DDBJ databases">
        <title>Escherichia coli 1916D6.</title>
        <authorList>
            <person name="Yao H."/>
            <person name="Du X."/>
            <person name="Yu R."/>
            <person name="Li A."/>
        </authorList>
    </citation>
    <scope>NUCLEOTIDE SEQUENCE [LARGE SCALE GENOMIC DNA]</scope>
    <source>
        <strain evidence="10">19110F47</strain>
    </source>
</reference>
<sequence length="220" mass="24050">MFGISDLSTFIIGTTLIVLLPGPNSLYVMSVASRFGIRTGYAAAFGVFTGDLILIVCTILGAASLLHAFPWLFTLLKVVGALYLGYLGIKLLIAAYKTWFPQTRTSHANLSTTATSNTTERVHPYRTALMISVINPKAILFYLSFFVQFVNPDYTYPMLSFAVLAIVLQIISMGYLSILIFSGVKLASYFNQRYKIAAICVASIGILFCGFGFRLASSTL</sequence>
<evidence type="ECO:0000256" key="1">
    <source>
        <dbReference type="ARBA" id="ARBA00004651"/>
    </source>
</evidence>
<feature type="transmembrane region" description="Helical" evidence="7">
    <location>
        <begin position="41"/>
        <end position="63"/>
    </location>
</feature>
<feature type="transmembrane region" description="Helical" evidence="7">
    <location>
        <begin position="161"/>
        <end position="184"/>
    </location>
</feature>
<dbReference type="PANTHER" id="PTHR30086">
    <property type="entry name" value="ARGININE EXPORTER PROTEIN ARGO"/>
    <property type="match status" value="1"/>
</dbReference>
<comment type="subcellular location">
    <subcellularLocation>
        <location evidence="1">Cell membrane</location>
        <topology evidence="1">Multi-pass membrane protein</topology>
    </subcellularLocation>
</comment>
<reference evidence="8" key="2">
    <citation type="submission" date="2019-11" db="EMBL/GenBank/DDBJ databases">
        <authorList>
            <person name="Yao H."/>
            <person name="Du X."/>
            <person name="Yu R."/>
            <person name="Li A."/>
        </authorList>
    </citation>
    <scope>NUCLEOTIDE SEQUENCE</scope>
    <source>
        <strain evidence="8">19110F47</strain>
    </source>
</reference>
<dbReference type="PIRSF" id="PIRSF006324">
    <property type="entry name" value="LeuE"/>
    <property type="match status" value="1"/>
</dbReference>
<feature type="transmembrane region" description="Helical" evidence="7">
    <location>
        <begin position="69"/>
        <end position="89"/>
    </location>
</feature>
<evidence type="ECO:0000256" key="6">
    <source>
        <dbReference type="ARBA" id="ARBA00023136"/>
    </source>
</evidence>
<keyword evidence="11" id="KW-1185">Reference proteome</keyword>
<name>A0AAP9GTY4_9GAMM</name>
<evidence type="ECO:0000256" key="5">
    <source>
        <dbReference type="ARBA" id="ARBA00022989"/>
    </source>
</evidence>
<dbReference type="InterPro" id="IPR001123">
    <property type="entry name" value="LeuE-type"/>
</dbReference>
<dbReference type="GO" id="GO:0015820">
    <property type="term" value="P:L-leucine transport"/>
    <property type="evidence" value="ECO:0007669"/>
    <property type="project" value="TreeGrafter"/>
</dbReference>
<reference evidence="9 11" key="3">
    <citation type="journal article" date="2020" name="Front. Cell. Infect. Microbiol.">
        <title>Characterization of Three Porcine Acinetobacter towneri Strains Co-Harboring tet(X3) and bla OXA-58.</title>
        <authorList>
            <person name="Ma J."/>
            <person name="Wang J."/>
            <person name="Feng J."/>
            <person name="Liu Y."/>
            <person name="Yang B."/>
            <person name="Li R."/>
            <person name="Bai L."/>
            <person name="He T."/>
            <person name="Wang X."/>
            <person name="Yang Z."/>
        </authorList>
    </citation>
    <scope>NUCLEOTIDE SEQUENCE [LARGE SCALE GENOMIC DNA]</scope>
    <source>
        <strain evidence="9 11">GX5</strain>
    </source>
</reference>
<dbReference type="NCBIfam" id="NF008201">
    <property type="entry name" value="PRK10958.1"/>
    <property type="match status" value="1"/>
</dbReference>
<keyword evidence="5 7" id="KW-1133">Transmembrane helix</keyword>
<evidence type="ECO:0000256" key="7">
    <source>
        <dbReference type="SAM" id="Phobius"/>
    </source>
</evidence>
<dbReference type="EMBL" id="CP071770">
    <property type="protein sequence ID" value="QTD62908.1"/>
    <property type="molecule type" value="Genomic_DNA"/>
</dbReference>
<dbReference type="Pfam" id="PF01810">
    <property type="entry name" value="LysE"/>
    <property type="match status" value="1"/>
</dbReference>
<dbReference type="GO" id="GO:0015190">
    <property type="term" value="F:L-leucine transmembrane transporter activity"/>
    <property type="evidence" value="ECO:0007669"/>
    <property type="project" value="TreeGrafter"/>
</dbReference>
<evidence type="ECO:0000313" key="9">
    <source>
        <dbReference type="EMBL" id="QTD62908.1"/>
    </source>
</evidence>
<gene>
    <name evidence="8" type="primary">leuE</name>
    <name evidence="8" type="ORF">GJD93_07430</name>
    <name evidence="9" type="ORF">J4G45_07150</name>
</gene>
<dbReference type="EMBL" id="CP046045">
    <property type="protein sequence ID" value="QGM27518.1"/>
    <property type="molecule type" value="Genomic_DNA"/>
</dbReference>
<feature type="transmembrane region" description="Helical" evidence="7">
    <location>
        <begin position="6"/>
        <end position="29"/>
    </location>
</feature>
<evidence type="ECO:0000313" key="11">
    <source>
        <dbReference type="Proteomes" id="UP000663954"/>
    </source>
</evidence>
<dbReference type="Proteomes" id="UP000663954">
    <property type="component" value="Chromosome"/>
</dbReference>
<protein>
    <submittedName>
        <fullName evidence="8">Leucine efflux protein LeuE</fullName>
    </submittedName>
</protein>
<proteinExistence type="inferred from homology"/>
<keyword evidence="6 7" id="KW-0472">Membrane</keyword>
<evidence type="ECO:0000313" key="10">
    <source>
        <dbReference type="Proteomes" id="UP000405075"/>
    </source>
</evidence>
<feature type="transmembrane region" description="Helical" evidence="7">
    <location>
        <begin position="128"/>
        <end position="149"/>
    </location>
</feature>
<comment type="similarity">
    <text evidence="2">Belongs to the Rht family.</text>
</comment>
<dbReference type="Proteomes" id="UP000405075">
    <property type="component" value="Chromosome"/>
</dbReference>
<evidence type="ECO:0000313" key="8">
    <source>
        <dbReference type="EMBL" id="QGM27518.1"/>
    </source>
</evidence>
<reference evidence="9" key="4">
    <citation type="submission" date="2021-03" db="EMBL/GenBank/DDBJ databases">
        <authorList>
            <person name="Ma J."/>
        </authorList>
    </citation>
    <scope>NUCLEOTIDE SEQUENCE</scope>
    <source>
        <strain evidence="9">GX5</strain>
    </source>
</reference>
<feature type="transmembrane region" description="Helical" evidence="7">
    <location>
        <begin position="196"/>
        <end position="216"/>
    </location>
</feature>
<dbReference type="GeneID" id="64223281"/>
<evidence type="ECO:0000256" key="3">
    <source>
        <dbReference type="ARBA" id="ARBA00022475"/>
    </source>
</evidence>
<keyword evidence="4 7" id="KW-0812">Transmembrane</keyword>
<keyword evidence="3" id="KW-1003">Cell membrane</keyword>
<dbReference type="AlphaFoldDB" id="A0AAP9GTY4"/>
<accession>A0AAP9GTY4</accession>
<organism evidence="8 10">
    <name type="scientific">Acinetobacter towneri</name>
    <dbReference type="NCBI Taxonomy" id="202956"/>
    <lineage>
        <taxon>Bacteria</taxon>
        <taxon>Pseudomonadati</taxon>
        <taxon>Pseudomonadota</taxon>
        <taxon>Gammaproteobacteria</taxon>
        <taxon>Moraxellales</taxon>
        <taxon>Moraxellaceae</taxon>
        <taxon>Acinetobacter</taxon>
    </lineage>
</organism>